<evidence type="ECO:0000313" key="1">
    <source>
        <dbReference type="EMBL" id="PKA46774.1"/>
    </source>
</evidence>
<name>A0A2H9ZU09_9ASPA</name>
<proteinExistence type="predicted"/>
<dbReference type="InterPro" id="IPR007849">
    <property type="entry name" value="ATP10"/>
</dbReference>
<dbReference type="GO" id="GO:0005743">
    <property type="term" value="C:mitochondrial inner membrane"/>
    <property type="evidence" value="ECO:0007669"/>
    <property type="project" value="TreeGrafter"/>
</dbReference>
<evidence type="ECO:0000313" key="2">
    <source>
        <dbReference type="Proteomes" id="UP000236161"/>
    </source>
</evidence>
<dbReference type="AlphaFoldDB" id="A0A2H9ZU09"/>
<keyword evidence="2" id="KW-1185">Reference proteome</keyword>
<reference evidence="1 2" key="1">
    <citation type="journal article" date="2017" name="Nature">
        <title>The Apostasia genome and the evolution of orchids.</title>
        <authorList>
            <person name="Zhang G.Q."/>
            <person name="Liu K.W."/>
            <person name="Li Z."/>
            <person name="Lohaus R."/>
            <person name="Hsiao Y.Y."/>
            <person name="Niu S.C."/>
            <person name="Wang J.Y."/>
            <person name="Lin Y.C."/>
            <person name="Xu Q."/>
            <person name="Chen L.J."/>
            <person name="Yoshida K."/>
            <person name="Fujiwara S."/>
            <person name="Wang Z.W."/>
            <person name="Zhang Y.Q."/>
            <person name="Mitsuda N."/>
            <person name="Wang M."/>
            <person name="Liu G.H."/>
            <person name="Pecoraro L."/>
            <person name="Huang H.X."/>
            <person name="Xiao X.J."/>
            <person name="Lin M."/>
            <person name="Wu X.Y."/>
            <person name="Wu W.L."/>
            <person name="Chen Y.Y."/>
            <person name="Chang S.B."/>
            <person name="Sakamoto S."/>
            <person name="Ohme-Takagi M."/>
            <person name="Yagi M."/>
            <person name="Zeng S.J."/>
            <person name="Shen C.Y."/>
            <person name="Yeh C.M."/>
            <person name="Luo Y.B."/>
            <person name="Tsai W.C."/>
            <person name="Van de Peer Y."/>
            <person name="Liu Z.J."/>
        </authorList>
    </citation>
    <scope>NUCLEOTIDE SEQUENCE [LARGE SCALE GENOMIC DNA]</scope>
    <source>
        <strain evidence="2">cv. Shenzhen</strain>
        <tissue evidence="1">Stem</tissue>
    </source>
</reference>
<evidence type="ECO:0008006" key="3">
    <source>
        <dbReference type="Google" id="ProtNLM"/>
    </source>
</evidence>
<dbReference type="STRING" id="1088818.A0A2H9ZU09"/>
<dbReference type="GO" id="GO:0033615">
    <property type="term" value="P:mitochondrial proton-transporting ATP synthase complex assembly"/>
    <property type="evidence" value="ECO:0007669"/>
    <property type="project" value="TreeGrafter"/>
</dbReference>
<dbReference type="PANTHER" id="PTHR28106:SF1">
    <property type="entry name" value="MITOCHONDRIAL ATPASE COMPLEX SUBUNIT ATP10"/>
    <property type="match status" value="1"/>
</dbReference>
<gene>
    <name evidence="1" type="ORF">AXF42_Ash015668</name>
</gene>
<protein>
    <recommendedName>
        <fullName evidence="3">Mitochondrial ATPase complex subunit ATP10</fullName>
    </recommendedName>
</protein>
<dbReference type="PANTHER" id="PTHR28106">
    <property type="entry name" value="MITOCHONDRIAL ATPASE COMPLEX SUBUNIT ATP10"/>
    <property type="match status" value="1"/>
</dbReference>
<dbReference type="Pfam" id="PF05176">
    <property type="entry name" value="ATP-synt_10"/>
    <property type="match status" value="1"/>
</dbReference>
<dbReference type="OrthoDB" id="17089at2759"/>
<organism evidence="1 2">
    <name type="scientific">Apostasia shenzhenica</name>
    <dbReference type="NCBI Taxonomy" id="1088818"/>
    <lineage>
        <taxon>Eukaryota</taxon>
        <taxon>Viridiplantae</taxon>
        <taxon>Streptophyta</taxon>
        <taxon>Embryophyta</taxon>
        <taxon>Tracheophyta</taxon>
        <taxon>Spermatophyta</taxon>
        <taxon>Magnoliopsida</taxon>
        <taxon>Liliopsida</taxon>
        <taxon>Asparagales</taxon>
        <taxon>Orchidaceae</taxon>
        <taxon>Apostasioideae</taxon>
        <taxon>Apostasia</taxon>
    </lineage>
</organism>
<accession>A0A2H9ZU09</accession>
<dbReference type="Proteomes" id="UP000236161">
    <property type="component" value="Unassembled WGS sequence"/>
</dbReference>
<sequence>MLRRLLQLPPKTFADAALPLLSSKKIVNSAIVGVDSWHPKCSHLIHFRQHFINLHKMVDKEAVEKEKARLKDELSRGYFADISEFQKHRGKIAPASKTLIPSAEAIKFPDLEVNFSDGSSLRLPISDQDVRSSSPEIISSATLICLSFRASSQRMAESWSIPFLNAFSTSPEIRLYEVSFVESWILSSNLFKRLFLKVAKRSDNPQRRIVYSFGDHYDIRKKLQIVNLLTGYIFLNDKHGRIRWQGFGSATEVELSSLISCMSLLLKE</sequence>
<dbReference type="EMBL" id="KZ453894">
    <property type="protein sequence ID" value="PKA46774.1"/>
    <property type="molecule type" value="Genomic_DNA"/>
</dbReference>